<comment type="caution">
    <text evidence="1">The sequence shown here is derived from an EMBL/GenBank/DDBJ whole genome shotgun (WGS) entry which is preliminary data.</text>
</comment>
<evidence type="ECO:0000313" key="1">
    <source>
        <dbReference type="EMBL" id="PSL12019.1"/>
    </source>
</evidence>
<proteinExistence type="predicted"/>
<accession>A0A2P8ERB5</accession>
<evidence type="ECO:0000313" key="2">
    <source>
        <dbReference type="Proteomes" id="UP000242133"/>
    </source>
</evidence>
<dbReference type="RefSeq" id="WP_106592667.1">
    <property type="nucleotide sequence ID" value="NZ_PYGI01000020.1"/>
</dbReference>
<gene>
    <name evidence="1" type="ORF">CLV44_1203</name>
</gene>
<dbReference type="EMBL" id="PYGI01000020">
    <property type="protein sequence ID" value="PSL12019.1"/>
    <property type="molecule type" value="Genomic_DNA"/>
</dbReference>
<dbReference type="AlphaFoldDB" id="A0A2P8ERB5"/>
<protein>
    <submittedName>
        <fullName evidence="1">Uncharacterized protein</fullName>
    </submittedName>
</protein>
<dbReference type="OrthoDB" id="6921298at2"/>
<keyword evidence="2" id="KW-1185">Reference proteome</keyword>
<name>A0A2P8ERB5_9GAMM</name>
<dbReference type="Proteomes" id="UP000242133">
    <property type="component" value="Unassembled WGS sequence"/>
</dbReference>
<reference evidence="1 2" key="1">
    <citation type="submission" date="2018-03" db="EMBL/GenBank/DDBJ databases">
        <title>Genomic Encyclopedia of Archaeal and Bacterial Type Strains, Phase II (KMG-II): from individual species to whole genera.</title>
        <authorList>
            <person name="Goeker M."/>
        </authorList>
    </citation>
    <scope>NUCLEOTIDE SEQUENCE [LARGE SCALE GENOMIC DNA]</scope>
    <source>
        <strain evidence="1 2">DSM 17586</strain>
    </source>
</reference>
<organism evidence="1 2">
    <name type="scientific">Marinobacterium halophilum</name>
    <dbReference type="NCBI Taxonomy" id="267374"/>
    <lineage>
        <taxon>Bacteria</taxon>
        <taxon>Pseudomonadati</taxon>
        <taxon>Pseudomonadota</taxon>
        <taxon>Gammaproteobacteria</taxon>
        <taxon>Oceanospirillales</taxon>
        <taxon>Oceanospirillaceae</taxon>
        <taxon>Marinobacterium</taxon>
    </lineage>
</organism>
<sequence length="242" mass="27959">MNISLTLKKYFHSQHELLDMRNRDERDINTLSTYLTQLHSIADKLRNNFDVNLSKYPEFRVLRVMRNYMHHVDDVEEVRAYVSLQPEVSLYHAEYVIVPISFWAKCLKNLIETNTRPEGHPQHASKKRFLDKELDGITDICDCFEVIGHLDAFCKTAHLKCDGVVVELGFDIYKFVYNMSNAIVHEFSNNTELVGFLDEVGIDDTYSLSNNIPKYDLSSRPGVNCILTTKGYIFPAKIESAI</sequence>